<gene>
    <name evidence="2" type="ORF">GCM10009107_00800</name>
</gene>
<dbReference type="Proteomes" id="UP001500279">
    <property type="component" value="Unassembled WGS sequence"/>
</dbReference>
<dbReference type="EMBL" id="BAAAEW010000001">
    <property type="protein sequence ID" value="GAA0739759.1"/>
    <property type="molecule type" value="Genomic_DNA"/>
</dbReference>
<keyword evidence="3" id="KW-1185">Reference proteome</keyword>
<dbReference type="Gene3D" id="3.40.190.290">
    <property type="match status" value="1"/>
</dbReference>
<reference evidence="2 3" key="1">
    <citation type="journal article" date="2019" name="Int. J. Syst. Evol. Microbiol.">
        <title>The Global Catalogue of Microorganisms (GCM) 10K type strain sequencing project: providing services to taxonomists for standard genome sequencing and annotation.</title>
        <authorList>
            <consortium name="The Broad Institute Genomics Platform"/>
            <consortium name="The Broad Institute Genome Sequencing Center for Infectious Disease"/>
            <person name="Wu L."/>
            <person name="Ma J."/>
        </authorList>
    </citation>
    <scope>NUCLEOTIDE SEQUENCE [LARGE SCALE GENOMIC DNA]</scope>
    <source>
        <strain evidence="2 3">JCM 15503</strain>
    </source>
</reference>
<dbReference type="Pfam" id="PF03466">
    <property type="entry name" value="LysR_substrate"/>
    <property type="match status" value="1"/>
</dbReference>
<organism evidence="2 3">
    <name type="scientific">Ideonella azotifigens</name>
    <dbReference type="NCBI Taxonomy" id="513160"/>
    <lineage>
        <taxon>Bacteria</taxon>
        <taxon>Pseudomonadati</taxon>
        <taxon>Pseudomonadota</taxon>
        <taxon>Betaproteobacteria</taxon>
        <taxon>Burkholderiales</taxon>
        <taxon>Sphaerotilaceae</taxon>
        <taxon>Ideonella</taxon>
    </lineage>
</organism>
<feature type="domain" description="LysR substrate-binding" evidence="1">
    <location>
        <begin position="2"/>
        <end position="57"/>
    </location>
</feature>
<proteinExistence type="predicted"/>
<evidence type="ECO:0000313" key="2">
    <source>
        <dbReference type="EMBL" id="GAA0739759.1"/>
    </source>
</evidence>
<protein>
    <recommendedName>
        <fullName evidence="1">LysR substrate-binding domain-containing protein</fullName>
    </recommendedName>
</protein>
<evidence type="ECO:0000313" key="3">
    <source>
        <dbReference type="Proteomes" id="UP001500279"/>
    </source>
</evidence>
<accession>A0ABN1JH72</accession>
<evidence type="ECO:0000259" key="1">
    <source>
        <dbReference type="Pfam" id="PF03466"/>
    </source>
</evidence>
<dbReference type="InterPro" id="IPR005119">
    <property type="entry name" value="LysR_subst-bd"/>
</dbReference>
<name>A0ABN1JH72_9BURK</name>
<comment type="caution">
    <text evidence="2">The sequence shown here is derived from an EMBL/GenBank/DDBJ whole genome shotgun (WGS) entry which is preliminary data.</text>
</comment>
<sequence>MAFLPEDMVLPHVEAGRLKKVMPEWCPRFPGLHAYYTSRRHPTRALATVIEALQQSAQTE</sequence>
<dbReference type="SUPFAM" id="SSF53850">
    <property type="entry name" value="Periplasmic binding protein-like II"/>
    <property type="match status" value="1"/>
</dbReference>